<dbReference type="Proteomes" id="UP000276133">
    <property type="component" value="Unassembled WGS sequence"/>
</dbReference>
<name>A0A3M7P180_BRAPC</name>
<comment type="caution">
    <text evidence="2">The sequence shown here is derived from an EMBL/GenBank/DDBJ whole genome shotgun (WGS) entry which is preliminary data.</text>
</comment>
<feature type="chain" id="PRO_5018112597" evidence="1">
    <location>
        <begin position="25"/>
        <end position="214"/>
    </location>
</feature>
<organism evidence="2 3">
    <name type="scientific">Brachionus plicatilis</name>
    <name type="common">Marine rotifer</name>
    <name type="synonym">Brachionus muelleri</name>
    <dbReference type="NCBI Taxonomy" id="10195"/>
    <lineage>
        <taxon>Eukaryota</taxon>
        <taxon>Metazoa</taxon>
        <taxon>Spiralia</taxon>
        <taxon>Gnathifera</taxon>
        <taxon>Rotifera</taxon>
        <taxon>Eurotatoria</taxon>
        <taxon>Monogononta</taxon>
        <taxon>Pseudotrocha</taxon>
        <taxon>Ploima</taxon>
        <taxon>Brachionidae</taxon>
        <taxon>Brachionus</taxon>
    </lineage>
</organism>
<sequence length="214" mass="24350">MHLTNEKSSTIVLVLLAIIALVRPESSFKLECNSEPEKSCTLISKEDGEVKPNHMICVDTECKESLLFSDNNLFACQNMNKKSGDCQKIQIKNVGPFQSALSDLYRANLDQNLEQNMNAVSELEQIKDPLLKLFESKRNLPFEALNYGRKRRNLPFEVLNYGKRAGQNCDCSSKRALPFESILYGKRALPFESLNYGKRAYIPIDGYIMGKREE</sequence>
<keyword evidence="1" id="KW-0732">Signal</keyword>
<accession>A0A3M7P180</accession>
<gene>
    <name evidence="2" type="ORF">BpHYR1_009780</name>
</gene>
<evidence type="ECO:0000313" key="2">
    <source>
        <dbReference type="EMBL" id="RMZ92905.1"/>
    </source>
</evidence>
<evidence type="ECO:0000313" key="3">
    <source>
        <dbReference type="Proteomes" id="UP000276133"/>
    </source>
</evidence>
<feature type="signal peptide" evidence="1">
    <location>
        <begin position="1"/>
        <end position="24"/>
    </location>
</feature>
<protein>
    <submittedName>
        <fullName evidence="2">Cre-nlp-10 protein</fullName>
    </submittedName>
</protein>
<keyword evidence="3" id="KW-1185">Reference proteome</keyword>
<evidence type="ECO:0000256" key="1">
    <source>
        <dbReference type="SAM" id="SignalP"/>
    </source>
</evidence>
<proteinExistence type="predicted"/>
<dbReference type="EMBL" id="REGN01014208">
    <property type="protein sequence ID" value="RMZ92905.1"/>
    <property type="molecule type" value="Genomic_DNA"/>
</dbReference>
<dbReference type="OrthoDB" id="9977562at2759"/>
<reference evidence="2 3" key="1">
    <citation type="journal article" date="2018" name="Sci. Rep.">
        <title>Genomic signatures of local adaptation to the degree of environmental predictability in rotifers.</title>
        <authorList>
            <person name="Franch-Gras L."/>
            <person name="Hahn C."/>
            <person name="Garcia-Roger E.M."/>
            <person name="Carmona M.J."/>
            <person name="Serra M."/>
            <person name="Gomez A."/>
        </authorList>
    </citation>
    <scope>NUCLEOTIDE SEQUENCE [LARGE SCALE GENOMIC DNA]</scope>
    <source>
        <strain evidence="2">HYR1</strain>
    </source>
</reference>
<dbReference type="AlphaFoldDB" id="A0A3M7P180"/>